<keyword evidence="1" id="KW-0472">Membrane</keyword>
<reference evidence="3" key="1">
    <citation type="submission" date="2021-05" db="EMBL/GenBank/DDBJ databases">
        <title>Direct Submission.</title>
        <authorList>
            <person name="Li K."/>
            <person name="Gao J."/>
        </authorList>
    </citation>
    <scope>NUCLEOTIDE SEQUENCE [LARGE SCALE GENOMIC DNA]</scope>
    <source>
        <strain evidence="3">MG62</strain>
    </source>
</reference>
<feature type="transmembrane region" description="Helical" evidence="1">
    <location>
        <begin position="36"/>
        <end position="56"/>
    </location>
</feature>
<feature type="transmembrane region" description="Helical" evidence="1">
    <location>
        <begin position="153"/>
        <end position="176"/>
    </location>
</feature>
<dbReference type="EMBL" id="CP075896">
    <property type="protein sequence ID" value="QWB27340.1"/>
    <property type="molecule type" value="Genomic_DNA"/>
</dbReference>
<evidence type="ECO:0000313" key="3">
    <source>
        <dbReference type="Proteomes" id="UP000679629"/>
    </source>
</evidence>
<feature type="transmembrane region" description="Helical" evidence="1">
    <location>
        <begin position="196"/>
        <end position="220"/>
    </location>
</feature>
<feature type="transmembrane region" description="Helical" evidence="1">
    <location>
        <begin position="128"/>
        <end position="146"/>
    </location>
</feature>
<sequence length="393" mass="42891">MQGILVGAVLLVCLSTPLMGGTQQPRLRSKRQTSEYAGGAPLAVGVGSWVMWVLMFPVLRVGFTSDRNTWICVALLVLCVLVARPMVRMVAPARLKGSRILIAARAVGLCCVVAGVMAPLETQVDKQVVAGVTVVYATTAAVLGLLRAVDHGYFPLVLLRTAMWRALLAVVTGYWIHHTGGTLAPDPDDATAGTLLLAVLWWSLVALSAGCAVAAAVRLVRWLRAGPPARPAPPGVTSWPPAVGDVWTAELTHDDNTYKERPVVVLERTPGFVRVLGITSVNKSDRPRGYLKLRPSEWEGVLKKDGWLNLEIAHIPYCDFLWRRGECPDRVWDVLCKKADVRERSAKAGPAPGFTFRHRLRSAMNAHVGRDARTVRVDAAGSRGRRVWTRERV</sequence>
<dbReference type="RefSeq" id="WP_215123135.1">
    <property type="nucleotide sequence ID" value="NZ_CP075896.1"/>
</dbReference>
<dbReference type="Proteomes" id="UP000679629">
    <property type="component" value="Chromosome"/>
</dbReference>
<evidence type="ECO:0000313" key="2">
    <source>
        <dbReference type="EMBL" id="QWB27340.1"/>
    </source>
</evidence>
<gene>
    <name evidence="2" type="ORF">KJK29_34685</name>
</gene>
<proteinExistence type="predicted"/>
<feature type="transmembrane region" description="Helical" evidence="1">
    <location>
        <begin position="68"/>
        <end position="87"/>
    </location>
</feature>
<keyword evidence="1" id="KW-0812">Transmembrane</keyword>
<accession>A0ABX8G1E5</accession>
<evidence type="ECO:0000256" key="1">
    <source>
        <dbReference type="SAM" id="Phobius"/>
    </source>
</evidence>
<name>A0ABX8G1E5_9ACTN</name>
<keyword evidence="1" id="KW-1133">Transmembrane helix</keyword>
<organism evidence="2 3">
    <name type="scientific">Streptomyces koelreuteriae</name>
    <dbReference type="NCBI Taxonomy" id="2838015"/>
    <lineage>
        <taxon>Bacteria</taxon>
        <taxon>Bacillati</taxon>
        <taxon>Actinomycetota</taxon>
        <taxon>Actinomycetes</taxon>
        <taxon>Kitasatosporales</taxon>
        <taxon>Streptomycetaceae</taxon>
        <taxon>Streptomyces</taxon>
    </lineage>
</organism>
<keyword evidence="3" id="KW-1185">Reference proteome</keyword>
<protein>
    <submittedName>
        <fullName evidence="2">Uncharacterized protein</fullName>
    </submittedName>
</protein>